<evidence type="ECO:0000256" key="2">
    <source>
        <dbReference type="SAM" id="Phobius"/>
    </source>
</evidence>
<keyword evidence="2" id="KW-0812">Transmembrane</keyword>
<feature type="compositionally biased region" description="Polar residues" evidence="1">
    <location>
        <begin position="202"/>
        <end position="215"/>
    </location>
</feature>
<feature type="compositionally biased region" description="Basic residues" evidence="1">
    <location>
        <begin position="32"/>
        <end position="64"/>
    </location>
</feature>
<reference evidence="3 4" key="1">
    <citation type="submission" date="2017-06" db="EMBL/GenBank/DDBJ databases">
        <title>Ant-infecting Ophiocordyceps genomes reveal a high diversity of potential behavioral manipulation genes and a possible major role for enterotoxins.</title>
        <authorList>
            <person name="De Bekker C."/>
            <person name="Evans H.C."/>
            <person name="Brachmann A."/>
            <person name="Hughes D.P."/>
        </authorList>
    </citation>
    <scope>NUCLEOTIDE SEQUENCE [LARGE SCALE GENOMIC DNA]</scope>
    <source>
        <strain evidence="3 4">Map64</strain>
    </source>
</reference>
<feature type="transmembrane region" description="Helical" evidence="2">
    <location>
        <begin position="391"/>
        <end position="412"/>
    </location>
</feature>
<evidence type="ECO:0000256" key="1">
    <source>
        <dbReference type="SAM" id="MobiDB-lite"/>
    </source>
</evidence>
<feature type="compositionally biased region" description="Polar residues" evidence="1">
    <location>
        <begin position="238"/>
        <end position="248"/>
    </location>
</feature>
<feature type="region of interest" description="Disordered" evidence="1">
    <location>
        <begin position="552"/>
        <end position="588"/>
    </location>
</feature>
<sequence length="588" mass="60091">MTNPSPGPSLVQARDSNTSSNSDASSLSHARSLIHRLAHKHAQSPRSLQHLHRHHSHSHSHRRRRLDDELASHTRQNKTPPPAHHVSPDAVKEADALLTRPVAQVQSLVEPADSSPLAPPSGPSKALYDIAPSKTVAIPAQPAHATLATSGLVRGASSRATSSYGLVVAAHSPKISPAYTNSSSSSSSSSALSSSPSNSWSAHTSTPSISNSSAYPTLDEVRNGTNTALAPTGDGIASLSNPASTANSTLSTANRNVVLSTPTSLSFTSSAIPTSSADSSAAVTANATSLLEQSITTSSSSSVPSLFSSSVSSASSFSSSSSSFSSSSFPSSITSTASTLDVTGSTELASSTAVYGLATGAAAESSPLTPTSTAESDSGPVRDLSPEQKRVIGSVVGSVAGAVFIIVLFMVLRYRKRKQDHSLLGGNQSTTTSRSGTGGDSGPVTERSGPSAVVATAFANLTGKKTPAAVPNDMPSAEGGFYRVSGKKLTPVLMTGGDGYSDPRASGASGHSDFFRGSQAFDPSTQGQLALGVPMRPVSGVPIMRSGPARIPVTENPFADPPSSPVIYDSPTRPPGSRGSRSKFLERL</sequence>
<keyword evidence="2" id="KW-0472">Membrane</keyword>
<keyword evidence="2" id="KW-1133">Transmembrane helix</keyword>
<dbReference type="AlphaFoldDB" id="A0A2C5XZT8"/>
<name>A0A2C5XZT8_9HYPO</name>
<evidence type="ECO:0000313" key="4">
    <source>
        <dbReference type="Proteomes" id="UP000226192"/>
    </source>
</evidence>
<feature type="region of interest" description="Disordered" evidence="1">
    <location>
        <begin position="420"/>
        <end position="449"/>
    </location>
</feature>
<dbReference type="EMBL" id="NJET01000135">
    <property type="protein sequence ID" value="PHH60650.1"/>
    <property type="molecule type" value="Genomic_DNA"/>
</dbReference>
<comment type="caution">
    <text evidence="3">The sequence shown here is derived from an EMBL/GenBank/DDBJ whole genome shotgun (WGS) entry which is preliminary data.</text>
</comment>
<feature type="compositionally biased region" description="Low complexity" evidence="1">
    <location>
        <begin position="182"/>
        <end position="201"/>
    </location>
</feature>
<keyword evidence="4" id="KW-1185">Reference proteome</keyword>
<dbReference type="STRING" id="1399860.A0A2C5XZT8"/>
<proteinExistence type="predicted"/>
<feature type="compositionally biased region" description="Polar residues" evidence="1">
    <location>
        <begin position="366"/>
        <end position="376"/>
    </location>
</feature>
<dbReference type="OrthoDB" id="5421784at2759"/>
<feature type="compositionally biased region" description="Low complexity" evidence="1">
    <location>
        <begin position="14"/>
        <end position="31"/>
    </location>
</feature>
<dbReference type="Proteomes" id="UP000226192">
    <property type="component" value="Unassembled WGS sequence"/>
</dbReference>
<feature type="region of interest" description="Disordered" evidence="1">
    <location>
        <begin position="175"/>
        <end position="248"/>
    </location>
</feature>
<protein>
    <submittedName>
        <fullName evidence="3">Uncharacterized protein</fullName>
    </submittedName>
</protein>
<feature type="compositionally biased region" description="Low complexity" evidence="1">
    <location>
        <begin position="425"/>
        <end position="435"/>
    </location>
</feature>
<feature type="region of interest" description="Disordered" evidence="1">
    <location>
        <begin position="1"/>
        <end position="88"/>
    </location>
</feature>
<organism evidence="3 4">
    <name type="scientific">Ophiocordyceps australis</name>
    <dbReference type="NCBI Taxonomy" id="1399860"/>
    <lineage>
        <taxon>Eukaryota</taxon>
        <taxon>Fungi</taxon>
        <taxon>Dikarya</taxon>
        <taxon>Ascomycota</taxon>
        <taxon>Pezizomycotina</taxon>
        <taxon>Sordariomycetes</taxon>
        <taxon>Hypocreomycetidae</taxon>
        <taxon>Hypocreales</taxon>
        <taxon>Ophiocordycipitaceae</taxon>
        <taxon>Ophiocordyceps</taxon>
    </lineage>
</organism>
<gene>
    <name evidence="3" type="ORF">CDD81_1371</name>
</gene>
<evidence type="ECO:0000313" key="3">
    <source>
        <dbReference type="EMBL" id="PHH60650.1"/>
    </source>
</evidence>
<feature type="region of interest" description="Disordered" evidence="1">
    <location>
        <begin position="364"/>
        <end position="385"/>
    </location>
</feature>
<accession>A0A2C5XZT8</accession>